<dbReference type="EnsemblMetazoa" id="XM_038202104.1">
    <property type="protein sequence ID" value="XP_038058032.1"/>
    <property type="gene ID" value="LOC119729512"/>
</dbReference>
<dbReference type="GeneID" id="119729512"/>
<evidence type="ECO:0000313" key="2">
    <source>
        <dbReference type="EnsemblMetazoa" id="XP_038058032.1"/>
    </source>
</evidence>
<name>A0A914A2G8_PATMI</name>
<organism evidence="2 3">
    <name type="scientific">Patiria miniata</name>
    <name type="common">Bat star</name>
    <name type="synonym">Asterina miniata</name>
    <dbReference type="NCBI Taxonomy" id="46514"/>
    <lineage>
        <taxon>Eukaryota</taxon>
        <taxon>Metazoa</taxon>
        <taxon>Echinodermata</taxon>
        <taxon>Eleutherozoa</taxon>
        <taxon>Asterozoa</taxon>
        <taxon>Asteroidea</taxon>
        <taxon>Valvatacea</taxon>
        <taxon>Valvatida</taxon>
        <taxon>Asterinidae</taxon>
        <taxon>Patiria</taxon>
    </lineage>
</organism>
<dbReference type="OMA" id="STHARWP"/>
<feature type="region of interest" description="Disordered" evidence="1">
    <location>
        <begin position="1"/>
        <end position="21"/>
    </location>
</feature>
<feature type="compositionally biased region" description="Basic and acidic residues" evidence="1">
    <location>
        <begin position="89"/>
        <end position="99"/>
    </location>
</feature>
<reference evidence="2" key="1">
    <citation type="submission" date="2022-11" db="UniProtKB">
        <authorList>
            <consortium name="EnsemblMetazoa"/>
        </authorList>
    </citation>
    <scope>IDENTIFICATION</scope>
</reference>
<accession>A0A914A2G8</accession>
<evidence type="ECO:0000313" key="3">
    <source>
        <dbReference type="Proteomes" id="UP000887568"/>
    </source>
</evidence>
<sequence length="946" mass="106117">MGKTKPVAQRRTRSSAGDSSWSQFTKSCKCIMHDVFKTSESPKLFNIALKSHPTRKLQWLLDKKYLSPRAKHVCIDCLDQAPSTSGTGSKRDTTGKKDPSQLPEEEEPSNSESAIVGEILNLIANRKLSQESVTRVCSALGNLLSSDILQDSKAVQGSYKNLENLLDLNCVEYLGERPPALVSFLSSISNVTIDKDQQNAKKTNGLCLVIENIYALRNANFVGPLSFSQGLVKWSINGSKTTHALDGASSASGSVTSLKKVLQNSSAKSNVCFSSGDVDVFADNTQRIGKTGRVRTGGTTPANVVTNVVFIQSRPASNLQTQGQLAPSHWLDKTEDVADKITAFEKELNDNVFRPYRHMCQSKFIEQVKSELHVDDITGESKDHVYYSCSAQEQDCVCPKCCKVYDKVTVECPGCGYNPVNVPDRSSMYGDVPSCHSKEKPAVKMGEIIPINPNSKATIKEVLLNLKQQAGVGTDRSWIRVGFDGVPYRIANLLIKNTIMCEVCNEHIDISVTPFDAHCEIKHPGVYDIGSKKLLDDILLTPGAGHAEINLLRAIFSLTRVVFMEHIAGCLGFCSKRAKDFVIRGSNHHVTWQIFDIVLKAFALELCYTYVSQNREENENFLPTAEDFVMWKNTRVINPNFNLIYDLIFHIFLGVKCFRSGIRRNNSQHAIAGRQKTAPIMYIGKHGIYQPLLFRDMQVRVEAPPDIKKYIEENEAFSRSGNNLRGEGGDYVTENENRSLKSILPPGVPTVERWQMASRCSANLQKNRKAVFQRAGFQDPGEQRGSVFNRELEVQAIRKEIRLSGMLKNPYEEIPLKSIEGKLLHQDFVNVYNTALENYDAYKKSPHAPNLQPVFVTSEDEQMYNDMNNWTARKLTEETMKLLEQFSDQDSADMYREMHSDVAKAAKSVKIQFYQDISQILNLERELLAFGNEDIEQKDDDMEQTE</sequence>
<feature type="region of interest" description="Disordered" evidence="1">
    <location>
        <begin position="83"/>
        <end position="112"/>
    </location>
</feature>
<keyword evidence="3" id="KW-1185">Reference proteome</keyword>
<dbReference type="Proteomes" id="UP000887568">
    <property type="component" value="Unplaced"/>
</dbReference>
<dbReference type="OrthoDB" id="10063844at2759"/>
<proteinExistence type="predicted"/>
<protein>
    <submittedName>
        <fullName evidence="2">Uncharacterized protein</fullName>
    </submittedName>
</protein>
<dbReference type="AlphaFoldDB" id="A0A914A2G8"/>
<evidence type="ECO:0000256" key="1">
    <source>
        <dbReference type="SAM" id="MobiDB-lite"/>
    </source>
</evidence>
<dbReference type="RefSeq" id="XP_038058032.1">
    <property type="nucleotide sequence ID" value="XM_038202104.1"/>
</dbReference>